<protein>
    <submittedName>
        <fullName evidence="1">Uncharacterized protein</fullName>
    </submittedName>
</protein>
<evidence type="ECO:0000313" key="2">
    <source>
        <dbReference type="Proteomes" id="UP001500416"/>
    </source>
</evidence>
<name>A0ABN0UDN6_9PSEU</name>
<proteinExistence type="predicted"/>
<sequence>MTAMVEHRTDHRERERRRHAGLGHLDSLELLDVLMGLPPQVAVPLASIRRNDLNVLRRAPGGVVRFTGSSVTRLAVPVVTPVLAVVYAEQWRAGLERASEFAAYCPRMFVVRELPADTDGLLAEASWYGVGVAVGHGDAPTMVLEPEPLDDWQPTPAWWLFCERVHRHSSAG</sequence>
<keyword evidence="2" id="KW-1185">Reference proteome</keyword>
<dbReference type="Proteomes" id="UP001500416">
    <property type="component" value="Unassembled WGS sequence"/>
</dbReference>
<reference evidence="1 2" key="1">
    <citation type="journal article" date="2019" name="Int. J. Syst. Evol. Microbiol.">
        <title>The Global Catalogue of Microorganisms (GCM) 10K type strain sequencing project: providing services to taxonomists for standard genome sequencing and annotation.</title>
        <authorList>
            <consortium name="The Broad Institute Genomics Platform"/>
            <consortium name="The Broad Institute Genome Sequencing Center for Infectious Disease"/>
            <person name="Wu L."/>
            <person name="Ma J."/>
        </authorList>
    </citation>
    <scope>NUCLEOTIDE SEQUENCE [LARGE SCALE GENOMIC DNA]</scope>
    <source>
        <strain evidence="1 2">JCM 3380</strain>
    </source>
</reference>
<comment type="caution">
    <text evidence="1">The sequence shown here is derived from an EMBL/GenBank/DDBJ whole genome shotgun (WGS) entry which is preliminary data.</text>
</comment>
<accession>A0ABN0UDN6</accession>
<gene>
    <name evidence="1" type="ORF">GCM10010492_53560</name>
</gene>
<dbReference type="EMBL" id="BAAABU010000015">
    <property type="protein sequence ID" value="GAA0247219.1"/>
    <property type="molecule type" value="Genomic_DNA"/>
</dbReference>
<organism evidence="1 2">
    <name type="scientific">Saccharothrix mutabilis subsp. mutabilis</name>
    <dbReference type="NCBI Taxonomy" id="66855"/>
    <lineage>
        <taxon>Bacteria</taxon>
        <taxon>Bacillati</taxon>
        <taxon>Actinomycetota</taxon>
        <taxon>Actinomycetes</taxon>
        <taxon>Pseudonocardiales</taxon>
        <taxon>Pseudonocardiaceae</taxon>
        <taxon>Saccharothrix</taxon>
    </lineage>
</organism>
<evidence type="ECO:0000313" key="1">
    <source>
        <dbReference type="EMBL" id="GAA0247219.1"/>
    </source>
</evidence>